<dbReference type="PANTHER" id="PTHR11941">
    <property type="entry name" value="ENOYL-COA HYDRATASE-RELATED"/>
    <property type="match status" value="1"/>
</dbReference>
<dbReference type="GO" id="GO:0003824">
    <property type="term" value="F:catalytic activity"/>
    <property type="evidence" value="ECO:0007669"/>
    <property type="project" value="UniProtKB-ARBA"/>
</dbReference>
<protein>
    <submittedName>
        <fullName evidence="1">Uncharacterized protein</fullName>
    </submittedName>
</protein>
<reference evidence="1" key="1">
    <citation type="submission" date="2021-02" db="EMBL/GenBank/DDBJ databases">
        <authorList>
            <person name="Nowell W R."/>
        </authorList>
    </citation>
    <scope>NUCLEOTIDE SEQUENCE</scope>
</reference>
<dbReference type="InterPro" id="IPR001753">
    <property type="entry name" value="Enoyl-CoA_hydra/iso"/>
</dbReference>
<accession>A0A814PG06</accession>
<dbReference type="AlphaFoldDB" id="A0A814PG06"/>
<sequence>MAVLQQRWKNLAVSVADAILTISMNRPKVNAMSAELLNDLEQAFDHASKDVTIKGVHLRSNFSSTFCAGLDLANMYDHCSKRQKSVIDKFLFETVARGVSAPFRCSKPVACSLEGHAIAGGLILALACDYIAVGTRKPFSVGVTEITVGVPFPTIPLEIVRHQLAPQLAHRIILDANLISINDFPHSWDKSETPDDLSRKWLKMIMQRPLQGFQTTKEKWWANVTKLIGAESEQEKEDFLEVITSNECVEAMKKVLKK</sequence>
<evidence type="ECO:0000313" key="2">
    <source>
        <dbReference type="Proteomes" id="UP000663828"/>
    </source>
</evidence>
<dbReference type="CDD" id="cd06558">
    <property type="entry name" value="crotonase-like"/>
    <property type="match status" value="1"/>
</dbReference>
<gene>
    <name evidence="1" type="ORF">XAT740_LOCUS18557</name>
</gene>
<keyword evidence="2" id="KW-1185">Reference proteome</keyword>
<comment type="caution">
    <text evidence="1">The sequence shown here is derived from an EMBL/GenBank/DDBJ whole genome shotgun (WGS) entry which is preliminary data.</text>
</comment>
<evidence type="ECO:0000313" key="1">
    <source>
        <dbReference type="EMBL" id="CAF1104957.1"/>
    </source>
</evidence>
<dbReference type="EMBL" id="CAJNOR010001241">
    <property type="protein sequence ID" value="CAF1104957.1"/>
    <property type="molecule type" value="Genomic_DNA"/>
</dbReference>
<dbReference type="SUPFAM" id="SSF52096">
    <property type="entry name" value="ClpP/crotonase"/>
    <property type="match status" value="1"/>
</dbReference>
<name>A0A814PG06_ADIRI</name>
<dbReference type="Pfam" id="PF00378">
    <property type="entry name" value="ECH_1"/>
    <property type="match status" value="1"/>
</dbReference>
<dbReference type="InterPro" id="IPR029045">
    <property type="entry name" value="ClpP/crotonase-like_dom_sf"/>
</dbReference>
<organism evidence="1 2">
    <name type="scientific">Adineta ricciae</name>
    <name type="common">Rotifer</name>
    <dbReference type="NCBI Taxonomy" id="249248"/>
    <lineage>
        <taxon>Eukaryota</taxon>
        <taxon>Metazoa</taxon>
        <taxon>Spiralia</taxon>
        <taxon>Gnathifera</taxon>
        <taxon>Rotifera</taxon>
        <taxon>Eurotatoria</taxon>
        <taxon>Bdelloidea</taxon>
        <taxon>Adinetida</taxon>
        <taxon>Adinetidae</taxon>
        <taxon>Adineta</taxon>
    </lineage>
</organism>
<dbReference type="Gene3D" id="3.90.226.10">
    <property type="entry name" value="2-enoyl-CoA Hydratase, Chain A, domain 1"/>
    <property type="match status" value="1"/>
</dbReference>
<dbReference type="Proteomes" id="UP000663828">
    <property type="component" value="Unassembled WGS sequence"/>
</dbReference>
<dbReference type="GO" id="GO:0006635">
    <property type="term" value="P:fatty acid beta-oxidation"/>
    <property type="evidence" value="ECO:0007669"/>
    <property type="project" value="TreeGrafter"/>
</dbReference>
<dbReference type="PANTHER" id="PTHR11941:SF54">
    <property type="entry name" value="ENOYL-COA HYDRATASE, MITOCHONDRIAL"/>
    <property type="match status" value="1"/>
</dbReference>
<proteinExistence type="predicted"/>